<keyword evidence="6 9" id="KW-1133">Transmembrane helix</keyword>
<evidence type="ECO:0000256" key="6">
    <source>
        <dbReference type="ARBA" id="ARBA00022989"/>
    </source>
</evidence>
<gene>
    <name evidence="12" type="primary">secG</name>
    <name evidence="12" type="ORF">DBT54_07175</name>
    <name evidence="11" type="ORF">I6G68_06505</name>
    <name evidence="10" type="ORF">ODY43_01775</name>
</gene>
<feature type="transmembrane region" description="Helical" evidence="9">
    <location>
        <begin position="55"/>
        <end position="74"/>
    </location>
</feature>
<keyword evidence="15" id="KW-1185">Reference proteome</keyword>
<evidence type="ECO:0000313" key="13">
    <source>
        <dbReference type="Proteomes" id="UP000251923"/>
    </source>
</evidence>
<evidence type="ECO:0000256" key="5">
    <source>
        <dbReference type="ARBA" id="ARBA00022927"/>
    </source>
</evidence>
<name>A0A109RED7_9LACT</name>
<keyword evidence="3 9" id="KW-0813">Transport</keyword>
<dbReference type="Proteomes" id="UP001069145">
    <property type="component" value="Unassembled WGS sequence"/>
</dbReference>
<evidence type="ECO:0000256" key="7">
    <source>
        <dbReference type="ARBA" id="ARBA00023010"/>
    </source>
</evidence>
<reference evidence="11 14" key="2">
    <citation type="submission" date="2020-12" db="EMBL/GenBank/DDBJ databases">
        <title>FDA dAtabase for Regulatory Grade micrObial Sequences (FDA-ARGOS): Supporting development and validation of Infectious Disease Dx tests.</title>
        <authorList>
            <person name="Sproer C."/>
            <person name="Gronow S."/>
            <person name="Severitt S."/>
            <person name="Schroder I."/>
            <person name="Tallon L."/>
            <person name="Sadzewicz L."/>
            <person name="Zhao X."/>
            <person name="Boylan J."/>
            <person name="Ott S."/>
            <person name="Bowen H."/>
            <person name="Vavikolanu K."/>
            <person name="Mehta A."/>
            <person name="Aluvathingal J."/>
            <person name="Nadendla S."/>
            <person name="Lowell S."/>
            <person name="Myers T."/>
            <person name="Yan Y."/>
            <person name="Sichtig H."/>
        </authorList>
    </citation>
    <scope>NUCLEOTIDE SEQUENCE [LARGE SCALE GENOMIC DNA]</scope>
    <source>
        <strain evidence="11 14">FDAARGOS_911</strain>
    </source>
</reference>
<keyword evidence="9" id="KW-1003">Cell membrane</keyword>
<dbReference type="EMBL" id="JAOTML010000001">
    <property type="protein sequence ID" value="MCY3052735.1"/>
    <property type="molecule type" value="Genomic_DNA"/>
</dbReference>
<evidence type="ECO:0000313" key="11">
    <source>
        <dbReference type="EMBL" id="QPS01042.1"/>
    </source>
</evidence>
<dbReference type="KEGG" id="aun:AWM73_03550"/>
<dbReference type="InterPro" id="IPR004692">
    <property type="entry name" value="SecG"/>
</dbReference>
<evidence type="ECO:0000313" key="14">
    <source>
        <dbReference type="Proteomes" id="UP000594771"/>
    </source>
</evidence>
<comment type="similarity">
    <text evidence="2 9">Belongs to the SecG family.</text>
</comment>
<keyword evidence="8 9" id="KW-0472">Membrane</keyword>
<evidence type="ECO:0000313" key="15">
    <source>
        <dbReference type="Proteomes" id="UP001069145"/>
    </source>
</evidence>
<dbReference type="AlphaFoldDB" id="A0A109RED7"/>
<proteinExistence type="inferred from homology"/>
<dbReference type="Proteomes" id="UP000251923">
    <property type="component" value="Unassembled WGS sequence"/>
</dbReference>
<dbReference type="GO" id="GO:0005886">
    <property type="term" value="C:plasma membrane"/>
    <property type="evidence" value="ECO:0007669"/>
    <property type="project" value="UniProtKB-SubCell"/>
</dbReference>
<evidence type="ECO:0000256" key="2">
    <source>
        <dbReference type="ARBA" id="ARBA00008445"/>
    </source>
</evidence>
<dbReference type="Pfam" id="PF03840">
    <property type="entry name" value="SecG"/>
    <property type="match status" value="1"/>
</dbReference>
<reference evidence="12 13" key="1">
    <citation type="submission" date="2018-04" db="EMBL/GenBank/DDBJ databases">
        <title>Aerococcus urinae genomes.</title>
        <authorList>
            <person name="Hilt E."/>
            <person name="Gilbert N.M."/>
            <person name="Thomas-White K."/>
            <person name="Putonti C."/>
            <person name="Lewis A.L."/>
            <person name="Visck K.L."/>
            <person name="Wolfe A.J."/>
        </authorList>
    </citation>
    <scope>NUCLEOTIDE SEQUENCE [LARGE SCALE GENOMIC DNA]</scope>
    <source>
        <strain evidence="12 13">UMB7480</strain>
    </source>
</reference>
<comment type="subcellular location">
    <subcellularLocation>
        <location evidence="9">Cell membrane</location>
        <topology evidence="9">Multi-pass membrane protein</topology>
    </subcellularLocation>
    <subcellularLocation>
        <location evidence="1">Membrane</location>
        <topology evidence="1">Multi-pass membrane protein</topology>
    </subcellularLocation>
</comment>
<organism evidence="12 13">
    <name type="scientific">Aerococcus urinae</name>
    <dbReference type="NCBI Taxonomy" id="1376"/>
    <lineage>
        <taxon>Bacteria</taxon>
        <taxon>Bacillati</taxon>
        <taxon>Bacillota</taxon>
        <taxon>Bacilli</taxon>
        <taxon>Lactobacillales</taxon>
        <taxon>Aerococcaceae</taxon>
        <taxon>Aerococcus</taxon>
    </lineage>
</organism>
<comment type="caution">
    <text evidence="9">Lacks conserved residue(s) required for the propagation of feature annotation.</text>
</comment>
<evidence type="ECO:0000256" key="3">
    <source>
        <dbReference type="ARBA" id="ARBA00022448"/>
    </source>
</evidence>
<evidence type="ECO:0000313" key="12">
    <source>
        <dbReference type="EMBL" id="RAV78420.1"/>
    </source>
</evidence>
<keyword evidence="7 9" id="KW-0811">Translocation</keyword>
<protein>
    <recommendedName>
        <fullName evidence="9">Protein-export membrane protein SecG</fullName>
    </recommendedName>
</protein>
<dbReference type="EMBL" id="CP065662">
    <property type="protein sequence ID" value="QPS01042.1"/>
    <property type="molecule type" value="Genomic_DNA"/>
</dbReference>
<dbReference type="EMBL" id="QMHM01000013">
    <property type="protein sequence ID" value="RAV78420.1"/>
    <property type="molecule type" value="Genomic_DNA"/>
</dbReference>
<keyword evidence="4 9" id="KW-0812">Transmembrane</keyword>
<reference evidence="10" key="3">
    <citation type="submission" date="2022-09" db="EMBL/GenBank/DDBJ databases">
        <title>Aerococcus urinae taxonomy study.</title>
        <authorList>
            <person name="Christensen J."/>
            <person name="Senneby E."/>
        </authorList>
    </citation>
    <scope>NUCLEOTIDE SEQUENCE</scope>
    <source>
        <strain evidence="10">NLD-066-U95</strain>
    </source>
</reference>
<dbReference type="NCBIfam" id="TIGR00810">
    <property type="entry name" value="secG"/>
    <property type="match status" value="1"/>
</dbReference>
<keyword evidence="5 9" id="KW-0653">Protein transport</keyword>
<dbReference type="GO" id="GO:0015450">
    <property type="term" value="F:protein-transporting ATPase activity"/>
    <property type="evidence" value="ECO:0007669"/>
    <property type="project" value="UniProtKB-UniRule"/>
</dbReference>
<evidence type="ECO:0000256" key="8">
    <source>
        <dbReference type="ARBA" id="ARBA00023136"/>
    </source>
</evidence>
<dbReference type="OrthoDB" id="1651166at2"/>
<evidence type="ECO:0000313" key="10">
    <source>
        <dbReference type="EMBL" id="MCY3052735.1"/>
    </source>
</evidence>
<dbReference type="GeneID" id="86971072"/>
<dbReference type="RefSeq" id="WP_060778100.1">
    <property type="nucleotide sequence ID" value="NZ_CAJHLF010000010.1"/>
</dbReference>
<dbReference type="GO" id="GO:0009306">
    <property type="term" value="P:protein secretion"/>
    <property type="evidence" value="ECO:0007669"/>
    <property type="project" value="UniProtKB-UniRule"/>
</dbReference>
<evidence type="ECO:0000256" key="4">
    <source>
        <dbReference type="ARBA" id="ARBA00022692"/>
    </source>
</evidence>
<sequence>MKNILLISIIVISILLILAVIISPAKTSSSANITGAMDQGMNGKKARGFDAAMDRIISILGFAFMIIAVVLAKLSS</sequence>
<accession>A0A109RED7</accession>
<dbReference type="PRINTS" id="PR01651">
    <property type="entry name" value="SECGEXPORT"/>
</dbReference>
<evidence type="ECO:0000256" key="9">
    <source>
        <dbReference type="RuleBase" id="RU365087"/>
    </source>
</evidence>
<dbReference type="Proteomes" id="UP000594771">
    <property type="component" value="Chromosome"/>
</dbReference>
<evidence type="ECO:0000256" key="1">
    <source>
        <dbReference type="ARBA" id="ARBA00004141"/>
    </source>
</evidence>
<comment type="function">
    <text evidence="9">Involved in protein export. Participates in an early event of protein translocation.</text>
</comment>